<feature type="region of interest" description="Disordered" evidence="1">
    <location>
        <begin position="233"/>
        <end position="256"/>
    </location>
</feature>
<name>A0ABN0X109_9ACTN</name>
<accession>A0ABN0X109</accession>
<dbReference type="Proteomes" id="UP001500063">
    <property type="component" value="Unassembled WGS sequence"/>
</dbReference>
<sequence>MRSNKQPPPVLPTPNGGLTTKIARTIHMAAANLSAPMASPGYGKRSVPDQKPRRKDDFAHLPAREAAIAAYIDRLPDGAAIDVKTLARELAAYGQQAVRTALNALARAGHLFRRRETVGDGRTQWVFRTYFSRTARNESWWKRFLRGDVPAPVAAEEPPPAAYKILADVGRTDPRMSLSARECAQLEPLANEWLARGATEAELVRALTAGLPPEGVHCPGALARTRLEAKLPPVRDRTPAPTPEPPPHLTECKGCGAPGRSLPDGRCRACRDEDPHEGWLGEAFDEEFHRRVESVRVGITKSVPRPRGTQMRR</sequence>
<evidence type="ECO:0000256" key="1">
    <source>
        <dbReference type="SAM" id="MobiDB-lite"/>
    </source>
</evidence>
<protein>
    <submittedName>
        <fullName evidence="2">Uncharacterized protein</fullName>
    </submittedName>
</protein>
<organism evidence="2 3">
    <name type="scientific">Streptomyces blastmyceticus</name>
    <dbReference type="NCBI Taxonomy" id="68180"/>
    <lineage>
        <taxon>Bacteria</taxon>
        <taxon>Bacillati</taxon>
        <taxon>Actinomycetota</taxon>
        <taxon>Actinomycetes</taxon>
        <taxon>Kitasatosporales</taxon>
        <taxon>Streptomycetaceae</taxon>
        <taxon>Streptomyces</taxon>
    </lineage>
</organism>
<reference evidence="2 3" key="1">
    <citation type="journal article" date="2019" name="Int. J. Syst. Evol. Microbiol.">
        <title>The Global Catalogue of Microorganisms (GCM) 10K type strain sequencing project: providing services to taxonomists for standard genome sequencing and annotation.</title>
        <authorList>
            <consortium name="The Broad Institute Genomics Platform"/>
            <consortium name="The Broad Institute Genome Sequencing Center for Infectious Disease"/>
            <person name="Wu L."/>
            <person name="Ma J."/>
        </authorList>
    </citation>
    <scope>NUCLEOTIDE SEQUENCE [LARGE SCALE GENOMIC DNA]</scope>
    <source>
        <strain evidence="2 3">JCM 4565</strain>
    </source>
</reference>
<feature type="region of interest" description="Disordered" evidence="1">
    <location>
        <begin position="35"/>
        <end position="55"/>
    </location>
</feature>
<evidence type="ECO:0000313" key="3">
    <source>
        <dbReference type="Proteomes" id="UP001500063"/>
    </source>
</evidence>
<dbReference type="EMBL" id="BAAABW010000016">
    <property type="protein sequence ID" value="GAA0352363.1"/>
    <property type="molecule type" value="Genomic_DNA"/>
</dbReference>
<keyword evidence="3" id="KW-1185">Reference proteome</keyword>
<evidence type="ECO:0000313" key="2">
    <source>
        <dbReference type="EMBL" id="GAA0352363.1"/>
    </source>
</evidence>
<comment type="caution">
    <text evidence="2">The sequence shown here is derived from an EMBL/GenBank/DDBJ whole genome shotgun (WGS) entry which is preliminary data.</text>
</comment>
<feature type="compositionally biased region" description="Basic and acidic residues" evidence="1">
    <location>
        <begin position="46"/>
        <end position="55"/>
    </location>
</feature>
<gene>
    <name evidence="2" type="ORF">GCM10010319_31860</name>
</gene>
<proteinExistence type="predicted"/>